<dbReference type="AlphaFoldDB" id="A0A6A4GZU0"/>
<sequence length="175" mass="19647">MYAPPAFGWHAENTPLVCPSFISAHIENFSTFDASSENSMGPFFLSIIATQIFVRFENSTFLNFTFRFLKLIGYLWLCFCAKVAHILDVSIFKIFLGKFFALFEMWSAIRLEANEQRSGVLYTVISRNAERGGILNCPASIITKIRDSQACNVSVPELQTKPCLGYMALSNCGIN</sequence>
<dbReference type="Proteomes" id="UP000799118">
    <property type="component" value="Unassembled WGS sequence"/>
</dbReference>
<accession>A0A6A4GZU0</accession>
<evidence type="ECO:0000313" key="2">
    <source>
        <dbReference type="Proteomes" id="UP000799118"/>
    </source>
</evidence>
<reference evidence="1" key="1">
    <citation type="journal article" date="2019" name="Environ. Microbiol.">
        <title>Fungal ecological strategies reflected in gene transcription - a case study of two litter decomposers.</title>
        <authorList>
            <person name="Barbi F."/>
            <person name="Kohler A."/>
            <person name="Barry K."/>
            <person name="Baskaran P."/>
            <person name="Daum C."/>
            <person name="Fauchery L."/>
            <person name="Ihrmark K."/>
            <person name="Kuo A."/>
            <person name="LaButti K."/>
            <person name="Lipzen A."/>
            <person name="Morin E."/>
            <person name="Grigoriev I.V."/>
            <person name="Henrissat B."/>
            <person name="Lindahl B."/>
            <person name="Martin F."/>
        </authorList>
    </citation>
    <scope>NUCLEOTIDE SEQUENCE</scope>
    <source>
        <strain evidence="1">JB14</strain>
    </source>
</reference>
<organism evidence="1 2">
    <name type="scientific">Gymnopus androsaceus JB14</name>
    <dbReference type="NCBI Taxonomy" id="1447944"/>
    <lineage>
        <taxon>Eukaryota</taxon>
        <taxon>Fungi</taxon>
        <taxon>Dikarya</taxon>
        <taxon>Basidiomycota</taxon>
        <taxon>Agaricomycotina</taxon>
        <taxon>Agaricomycetes</taxon>
        <taxon>Agaricomycetidae</taxon>
        <taxon>Agaricales</taxon>
        <taxon>Marasmiineae</taxon>
        <taxon>Omphalotaceae</taxon>
        <taxon>Gymnopus</taxon>
    </lineage>
</organism>
<name>A0A6A4GZU0_9AGAR</name>
<keyword evidence="2" id="KW-1185">Reference proteome</keyword>
<proteinExistence type="predicted"/>
<dbReference type="EMBL" id="ML769651">
    <property type="protein sequence ID" value="KAE9390625.1"/>
    <property type="molecule type" value="Genomic_DNA"/>
</dbReference>
<gene>
    <name evidence="1" type="ORF">BT96DRAFT_945959</name>
</gene>
<protein>
    <submittedName>
        <fullName evidence="1">Uncharacterized protein</fullName>
    </submittedName>
</protein>
<evidence type="ECO:0000313" key="1">
    <source>
        <dbReference type="EMBL" id="KAE9390625.1"/>
    </source>
</evidence>